<dbReference type="SUPFAM" id="SSF54427">
    <property type="entry name" value="NTF2-like"/>
    <property type="match status" value="1"/>
</dbReference>
<comment type="caution">
    <text evidence="1">The sequence shown here is derived from an EMBL/GenBank/DDBJ whole genome shotgun (WGS) entry which is preliminary data.</text>
</comment>
<dbReference type="InterPro" id="IPR032710">
    <property type="entry name" value="NTF2-like_dom_sf"/>
</dbReference>
<name>A0A6A7Y5S4_9HYPH</name>
<reference evidence="1 2" key="1">
    <citation type="submission" date="2019-09" db="EMBL/GenBank/DDBJ databases">
        <title>Segnochrobactrum spirostomi gen. nov., sp. nov., isolated from the ciliate Spirostomum cf. yagiui and description of a novel family, Segnochrobactraceae fam. nov. within the order Rhizobiales of the class Alphaproteobacteria.</title>
        <authorList>
            <person name="Akter S."/>
            <person name="Shazib S.U.A."/>
            <person name="Shin M.K."/>
        </authorList>
    </citation>
    <scope>NUCLEOTIDE SEQUENCE [LARGE SCALE GENOMIC DNA]</scope>
    <source>
        <strain evidence="1 2">Sp-1</strain>
    </source>
</reference>
<dbReference type="EMBL" id="VWNA01000001">
    <property type="protein sequence ID" value="MQT14126.1"/>
    <property type="molecule type" value="Genomic_DNA"/>
</dbReference>
<evidence type="ECO:0008006" key="3">
    <source>
        <dbReference type="Google" id="ProtNLM"/>
    </source>
</evidence>
<evidence type="ECO:0000313" key="2">
    <source>
        <dbReference type="Proteomes" id="UP000332515"/>
    </source>
</evidence>
<dbReference type="AlphaFoldDB" id="A0A6A7Y5S4"/>
<dbReference type="Proteomes" id="UP000332515">
    <property type="component" value="Unassembled WGS sequence"/>
</dbReference>
<sequence>MGSMTNPFADDADRRAIWTMLVERDIDAFLGQDWGMVEGDFIAAGFSGIHAHFEANPDRWTMAFPTLEAYRDEWLRQAAATAATGYAEPLRDALFRATDLSEIEINGARAIAHKKFDGTVARADGGIDRLDWQTLYFCAKTAAGWKITGFVGYMPRRLGAPA</sequence>
<keyword evidence="2" id="KW-1185">Reference proteome</keyword>
<evidence type="ECO:0000313" key="1">
    <source>
        <dbReference type="EMBL" id="MQT14126.1"/>
    </source>
</evidence>
<accession>A0A6A7Y5S4</accession>
<proteinExistence type="predicted"/>
<dbReference type="RefSeq" id="WP_153484237.1">
    <property type="nucleotide sequence ID" value="NZ_VWNA01000001.1"/>
</dbReference>
<gene>
    <name evidence="1" type="ORF">F0357_16045</name>
</gene>
<protein>
    <recommendedName>
        <fullName evidence="3">Nuclear transport factor 2 family protein</fullName>
    </recommendedName>
</protein>
<organism evidence="1 2">
    <name type="scientific">Segnochrobactrum spirostomi</name>
    <dbReference type="NCBI Taxonomy" id="2608987"/>
    <lineage>
        <taxon>Bacteria</taxon>
        <taxon>Pseudomonadati</taxon>
        <taxon>Pseudomonadota</taxon>
        <taxon>Alphaproteobacteria</taxon>
        <taxon>Hyphomicrobiales</taxon>
        <taxon>Segnochrobactraceae</taxon>
        <taxon>Segnochrobactrum</taxon>
    </lineage>
</organism>